<comment type="function">
    <text evidence="7">Catalyzes the transfer of the enolpyruvyl moiety of phosphoenolpyruvate (PEP) to the 5-hydroxyl of shikimate-3-phosphate (S3P) to produce enolpyruvyl shikimate-3-phosphate and inorganic phosphate.</text>
</comment>
<feature type="domain" description="Enolpyruvate transferase" evidence="8">
    <location>
        <begin position="21"/>
        <end position="422"/>
    </location>
</feature>
<gene>
    <name evidence="7 9" type="primary">aroA</name>
    <name evidence="9" type="ORF">G9H71_06060</name>
</gene>
<dbReference type="InterPro" id="IPR001986">
    <property type="entry name" value="Enolpyruvate_Tfrase_dom"/>
</dbReference>
<evidence type="ECO:0000256" key="2">
    <source>
        <dbReference type="ARBA" id="ARBA00009948"/>
    </source>
</evidence>
<comment type="pathway">
    <text evidence="1 7">Metabolic intermediate biosynthesis; chorismate biosynthesis; chorismate from D-erythrose 4-phosphate and phosphoenolpyruvate: step 6/7.</text>
</comment>
<dbReference type="Gene3D" id="3.65.10.10">
    <property type="entry name" value="Enolpyruvate transferase domain"/>
    <property type="match status" value="2"/>
</dbReference>
<keyword evidence="5 7" id="KW-0057">Aromatic amino acid biosynthesis</keyword>
<feature type="binding site" evidence="7">
    <location>
        <position position="129"/>
    </location>
    <ligand>
        <name>phosphoenolpyruvate</name>
        <dbReference type="ChEBI" id="CHEBI:58702"/>
    </ligand>
</feature>
<dbReference type="EMBL" id="JAANNP010000002">
    <property type="protein sequence ID" value="NHC13344.1"/>
    <property type="molecule type" value="Genomic_DNA"/>
</dbReference>
<dbReference type="Proteomes" id="UP000800981">
    <property type="component" value="Unassembled WGS sequence"/>
</dbReference>
<feature type="binding site" evidence="7">
    <location>
        <position position="176"/>
    </location>
    <ligand>
        <name>3-phosphoshikimate</name>
        <dbReference type="ChEBI" id="CHEBI:145989"/>
    </ligand>
</feature>
<keyword evidence="7" id="KW-0963">Cytoplasm</keyword>
<comment type="caution">
    <text evidence="9">The sequence shown here is derived from an EMBL/GenBank/DDBJ whole genome shotgun (WGS) entry which is preliminary data.</text>
</comment>
<keyword evidence="10" id="KW-1185">Reference proteome</keyword>
<evidence type="ECO:0000256" key="4">
    <source>
        <dbReference type="ARBA" id="ARBA00022679"/>
    </source>
</evidence>
<evidence type="ECO:0000256" key="3">
    <source>
        <dbReference type="ARBA" id="ARBA00022605"/>
    </source>
</evidence>
<dbReference type="SUPFAM" id="SSF55205">
    <property type="entry name" value="EPT/RTPC-like"/>
    <property type="match status" value="1"/>
</dbReference>
<feature type="binding site" evidence="7">
    <location>
        <position position="33"/>
    </location>
    <ligand>
        <name>3-phosphoshikimate</name>
        <dbReference type="ChEBI" id="CHEBI:145989"/>
    </ligand>
</feature>
<comment type="similarity">
    <text evidence="2 7">Belongs to the EPSP synthase family.</text>
</comment>
<keyword evidence="4 7" id="KW-0808">Transferase</keyword>
<comment type="subcellular location">
    <subcellularLocation>
        <location evidence="7">Cytoplasm</location>
    </subcellularLocation>
</comment>
<evidence type="ECO:0000313" key="9">
    <source>
        <dbReference type="EMBL" id="NHC13344.1"/>
    </source>
</evidence>
<dbReference type="PANTHER" id="PTHR21090:SF5">
    <property type="entry name" value="PENTAFUNCTIONAL AROM POLYPEPTIDE"/>
    <property type="match status" value="1"/>
</dbReference>
<dbReference type="InterPro" id="IPR023193">
    <property type="entry name" value="EPSP_synthase_CS"/>
</dbReference>
<feature type="binding site" evidence="7">
    <location>
        <position position="101"/>
    </location>
    <ligand>
        <name>phosphoenolpyruvate</name>
        <dbReference type="ChEBI" id="CHEBI:58702"/>
    </ligand>
</feature>
<dbReference type="GO" id="GO:0003866">
    <property type="term" value="F:3-phosphoshikimate 1-carboxyvinyltransferase activity"/>
    <property type="evidence" value="ECO:0007669"/>
    <property type="project" value="UniProtKB-EC"/>
</dbReference>
<feature type="binding site" evidence="7">
    <location>
        <position position="34"/>
    </location>
    <ligand>
        <name>3-phosphoshikimate</name>
        <dbReference type="ChEBI" id="CHEBI:145989"/>
    </ligand>
</feature>
<comment type="catalytic activity">
    <reaction evidence="6">
        <text>3-phosphoshikimate + phosphoenolpyruvate = 5-O-(1-carboxyvinyl)-3-phosphoshikimate + phosphate</text>
        <dbReference type="Rhea" id="RHEA:21256"/>
        <dbReference type="ChEBI" id="CHEBI:43474"/>
        <dbReference type="ChEBI" id="CHEBI:57701"/>
        <dbReference type="ChEBI" id="CHEBI:58702"/>
        <dbReference type="ChEBI" id="CHEBI:145989"/>
        <dbReference type="EC" id="2.5.1.19"/>
    </reaction>
    <physiologicalReaction direction="left-to-right" evidence="6">
        <dbReference type="Rhea" id="RHEA:21257"/>
    </physiologicalReaction>
</comment>
<feature type="binding site" evidence="7">
    <location>
        <position position="177"/>
    </location>
    <ligand>
        <name>phosphoenolpyruvate</name>
        <dbReference type="ChEBI" id="CHEBI:58702"/>
    </ligand>
</feature>
<feature type="binding site" evidence="7">
    <location>
        <position position="175"/>
    </location>
    <ligand>
        <name>3-phosphoshikimate</name>
        <dbReference type="ChEBI" id="CHEBI:145989"/>
    </ligand>
</feature>
<name>A0ABX0GU37_9ACTN</name>
<feature type="binding site" evidence="7">
    <location>
        <position position="416"/>
    </location>
    <ligand>
        <name>phosphoenolpyruvate</name>
        <dbReference type="ChEBI" id="CHEBI:58702"/>
    </ligand>
</feature>
<feature type="binding site" evidence="7">
    <location>
        <position position="204"/>
    </location>
    <ligand>
        <name>3-phosphoshikimate</name>
        <dbReference type="ChEBI" id="CHEBI:145989"/>
    </ligand>
</feature>
<feature type="binding site" evidence="7">
    <location>
        <position position="350"/>
    </location>
    <ligand>
        <name>phosphoenolpyruvate</name>
        <dbReference type="ChEBI" id="CHEBI:58702"/>
    </ligand>
</feature>
<reference evidence="9 10" key="1">
    <citation type="submission" date="2020-03" db="EMBL/GenBank/DDBJ databases">
        <title>Two novel Motilibacter sp.</title>
        <authorList>
            <person name="Liu S."/>
        </authorList>
    </citation>
    <scope>NUCLEOTIDE SEQUENCE [LARGE SCALE GENOMIC DNA]</scope>
    <source>
        <strain evidence="9 10">E257</strain>
    </source>
</reference>
<feature type="binding site" evidence="7">
    <location>
        <position position="391"/>
    </location>
    <ligand>
        <name>phosphoenolpyruvate</name>
        <dbReference type="ChEBI" id="CHEBI:58702"/>
    </ligand>
</feature>
<organism evidence="9 10">
    <name type="scientific">Motilibacter deserti</name>
    <dbReference type="NCBI Taxonomy" id="2714956"/>
    <lineage>
        <taxon>Bacteria</taxon>
        <taxon>Bacillati</taxon>
        <taxon>Actinomycetota</taxon>
        <taxon>Actinomycetes</taxon>
        <taxon>Motilibacterales</taxon>
        <taxon>Motilibacteraceae</taxon>
        <taxon>Motilibacter</taxon>
    </lineage>
</organism>
<dbReference type="InterPro" id="IPR036968">
    <property type="entry name" value="Enolpyruvate_Tfrase_sf"/>
</dbReference>
<dbReference type="Pfam" id="PF00275">
    <property type="entry name" value="EPSP_synthase"/>
    <property type="match status" value="1"/>
</dbReference>
<dbReference type="EC" id="2.5.1.19" evidence="7"/>
<evidence type="ECO:0000256" key="6">
    <source>
        <dbReference type="ARBA" id="ARBA00044633"/>
    </source>
</evidence>
<dbReference type="PROSITE" id="PS00885">
    <property type="entry name" value="EPSP_SYNTHASE_2"/>
    <property type="match status" value="1"/>
</dbReference>
<evidence type="ECO:0000256" key="1">
    <source>
        <dbReference type="ARBA" id="ARBA00004811"/>
    </source>
</evidence>
<dbReference type="PANTHER" id="PTHR21090">
    <property type="entry name" value="AROM/DEHYDROQUINATE SYNTHASE"/>
    <property type="match status" value="1"/>
</dbReference>
<comment type="caution">
    <text evidence="7">Lacks conserved residue(s) required for the propagation of feature annotation.</text>
</comment>
<dbReference type="HAMAP" id="MF_00210">
    <property type="entry name" value="EPSP_synth"/>
    <property type="match status" value="1"/>
</dbReference>
<comment type="subunit">
    <text evidence="7">Monomer.</text>
</comment>
<dbReference type="PIRSF" id="PIRSF000505">
    <property type="entry name" value="EPSPS"/>
    <property type="match status" value="1"/>
</dbReference>
<feature type="binding site" evidence="7">
    <location>
        <position position="346"/>
    </location>
    <ligand>
        <name>3-phosphoshikimate</name>
        <dbReference type="ChEBI" id="CHEBI:145989"/>
    </ligand>
</feature>
<evidence type="ECO:0000313" key="10">
    <source>
        <dbReference type="Proteomes" id="UP000800981"/>
    </source>
</evidence>
<evidence type="ECO:0000256" key="7">
    <source>
        <dbReference type="HAMAP-Rule" id="MF_00210"/>
    </source>
</evidence>
<feature type="binding site" evidence="7">
    <location>
        <position position="33"/>
    </location>
    <ligand>
        <name>phosphoenolpyruvate</name>
        <dbReference type="ChEBI" id="CHEBI:58702"/>
    </ligand>
</feature>
<protein>
    <recommendedName>
        <fullName evidence="7">3-phosphoshikimate 1-carboxyvinyltransferase</fullName>
        <ecNumber evidence="7">2.5.1.19</ecNumber>
    </recommendedName>
    <alternativeName>
        <fullName evidence="7">5-enolpyruvylshikimate-3-phosphate synthase</fullName>
        <shortName evidence="7">EPSP synthase</shortName>
        <shortName evidence="7">EPSPS</shortName>
    </alternativeName>
</protein>
<feature type="binding site" evidence="7">
    <location>
        <position position="319"/>
    </location>
    <ligand>
        <name>3-phosphoshikimate</name>
        <dbReference type="ChEBI" id="CHEBI:145989"/>
    </ligand>
</feature>
<sequence length="430" mass="44283">MPAPAPSAPAATPWPAPPATGPVDAVVRLPGSKSVTNRALVLAALADAPSVVAKPLPARDTRLMAAALSALGSAVDASGEDWAVTPGRLRGPAAVDCGLAGTVMRFVPPLAALADGTVEFDGDERARVRPMGGILEALRTLGVRLEDGGRGTLPFTLHGQGRVRGGEVTIDASASSQFVSGLLLSGARYDEGLTVRHAGEPVPSLPHIEMTVDMLRAAGVTVDDTTPDVWRVEPGPVRARDVVVEPDLSGAAPFLAAALVTQGRVVVPDWPERTTQAGDALRGLLTDMGASVQLLPEGLEVRGTGRVFGLDADLHDVGELTPVLAALAALADGPSTLRGIGHLRGHETDRLTALATEINALGGDVTETPDSLHIRPRPLHGGLFGTYDDHRLAHVGAVLGLAVPGVLVEDVTTTTKTLPDFVGLWATLLG</sequence>
<dbReference type="CDD" id="cd01556">
    <property type="entry name" value="EPSP_synthase"/>
    <property type="match status" value="1"/>
</dbReference>
<feature type="active site" description="Proton acceptor" evidence="7">
    <location>
        <position position="319"/>
    </location>
</feature>
<dbReference type="InterPro" id="IPR006264">
    <property type="entry name" value="EPSP_synthase"/>
</dbReference>
<evidence type="ECO:0000256" key="5">
    <source>
        <dbReference type="ARBA" id="ARBA00023141"/>
    </source>
</evidence>
<dbReference type="NCBIfam" id="TIGR01356">
    <property type="entry name" value="aroA"/>
    <property type="match status" value="1"/>
</dbReference>
<feature type="binding site" evidence="7">
    <location>
        <position position="38"/>
    </location>
    <ligand>
        <name>3-phosphoshikimate</name>
        <dbReference type="ChEBI" id="CHEBI:145989"/>
    </ligand>
</feature>
<feature type="binding site" evidence="7">
    <location>
        <position position="177"/>
    </location>
    <ligand>
        <name>3-phosphoshikimate</name>
        <dbReference type="ChEBI" id="CHEBI:145989"/>
    </ligand>
</feature>
<dbReference type="InterPro" id="IPR013792">
    <property type="entry name" value="RNA3'P_cycl/enolpyr_Trfase_a/b"/>
</dbReference>
<evidence type="ECO:0000259" key="8">
    <source>
        <dbReference type="Pfam" id="PF00275"/>
    </source>
</evidence>
<dbReference type="RefSeq" id="WP_166280516.1">
    <property type="nucleotide sequence ID" value="NZ_JAANNP010000002.1"/>
</dbReference>
<dbReference type="PROSITE" id="PS00104">
    <property type="entry name" value="EPSP_SYNTHASE_1"/>
    <property type="match status" value="1"/>
</dbReference>
<accession>A0ABX0GU37</accession>
<keyword evidence="3 7" id="KW-0028">Amino-acid biosynthesis</keyword>
<proteinExistence type="inferred from homology"/>